<evidence type="ECO:0000256" key="1">
    <source>
        <dbReference type="SAM" id="MobiDB-lite"/>
    </source>
</evidence>
<accession>A0A4P6WZE4</accession>
<evidence type="ECO:0000313" key="3">
    <source>
        <dbReference type="Proteomes" id="UP000293912"/>
    </source>
</evidence>
<dbReference type="NCBIfam" id="NF041856">
    <property type="entry name" value="CrpP_rel_fam"/>
    <property type="match status" value="1"/>
</dbReference>
<protein>
    <recommendedName>
        <fullName evidence="4">Trypsin</fullName>
    </recommendedName>
</protein>
<feature type="compositionally biased region" description="Polar residues" evidence="1">
    <location>
        <begin position="45"/>
        <end position="55"/>
    </location>
</feature>
<feature type="region of interest" description="Disordered" evidence="1">
    <location>
        <begin position="1"/>
        <end position="62"/>
    </location>
</feature>
<dbReference type="Proteomes" id="UP000293912">
    <property type="component" value="Chromosome"/>
</dbReference>
<evidence type="ECO:0008006" key="4">
    <source>
        <dbReference type="Google" id="ProtNLM"/>
    </source>
</evidence>
<evidence type="ECO:0000313" key="2">
    <source>
        <dbReference type="EMBL" id="QBM26781.1"/>
    </source>
</evidence>
<dbReference type="Gene3D" id="2.40.10.120">
    <property type="match status" value="1"/>
</dbReference>
<organism evidence="2 3">
    <name type="scientific">Hydrogenophaga pseudoflava</name>
    <name type="common">Pseudomonas carboxydoflava</name>
    <dbReference type="NCBI Taxonomy" id="47421"/>
    <lineage>
        <taxon>Bacteria</taxon>
        <taxon>Pseudomonadati</taxon>
        <taxon>Pseudomonadota</taxon>
        <taxon>Betaproteobacteria</taxon>
        <taxon>Burkholderiales</taxon>
        <taxon>Comamonadaceae</taxon>
        <taxon>Hydrogenophaga</taxon>
    </lineage>
</organism>
<proteinExistence type="predicted"/>
<dbReference type="InterPro" id="IPR009003">
    <property type="entry name" value="Peptidase_S1_PA"/>
</dbReference>
<name>A0A4P6WZE4_HYDPS</name>
<dbReference type="KEGG" id="hpse:HPF_03740"/>
<sequence length="331" mass="36074">MSTRRTNPPAAGPGEHAELHRQGAKAAARGDARATNPMLDVVNQPDATGESNTVWTGRRDAWDRGHTTQLAPAGEPLRSVKTAAPPMGPRDEALFGVTRVLTFAGARGLTEASGFFFERDARLYLVTSRHVLFDAQSGHAPDRIEIEMHTDERDLTQMARLSILLHRDGVTTWHQASDSGGEIDVATIQIDRNAVPTGCVLQPFRPQHLVVGFDQFDVGDRLAIPGFPLGFFDTVHHLPVVRQASIASFYGIRFQGQGLFLTDARMHRGGSGSPVLARLEGDGAVHPRWSLLGVHSSRMDMATRDVVLDESLGLNCAWYADVLMTLTADDL</sequence>
<dbReference type="AlphaFoldDB" id="A0A4P6WZE4"/>
<dbReference type="SUPFAM" id="SSF50494">
    <property type="entry name" value="Trypsin-like serine proteases"/>
    <property type="match status" value="1"/>
</dbReference>
<dbReference type="Pfam" id="PF13365">
    <property type="entry name" value="Trypsin_2"/>
    <property type="match status" value="1"/>
</dbReference>
<dbReference type="InterPro" id="IPR049847">
    <property type="entry name" value="CrpP-rel"/>
</dbReference>
<gene>
    <name evidence="2" type="ORF">HPF_03740</name>
</gene>
<keyword evidence="3" id="KW-1185">Reference proteome</keyword>
<dbReference type="EMBL" id="CP037867">
    <property type="protein sequence ID" value="QBM26781.1"/>
    <property type="molecule type" value="Genomic_DNA"/>
</dbReference>
<reference evidence="2 3" key="1">
    <citation type="submission" date="2019-03" db="EMBL/GenBank/DDBJ databases">
        <authorList>
            <person name="Sebastian G."/>
            <person name="Baumann P."/>
            <person name="Ruckert C."/>
            <person name="Kalinowski J."/>
            <person name="Nebel B."/>
            <person name="Takors R."/>
            <person name="Blombach B."/>
        </authorList>
    </citation>
    <scope>NUCLEOTIDE SEQUENCE [LARGE SCALE GENOMIC DNA]</scope>
    <source>
        <strain evidence="2 3">DSM 1084</strain>
    </source>
</reference>